<sequence>MSMKDFKNIKNLHDTPFGYTLSIIGGKWKMIILYWLFEVNTVRYNELKRLIGSISHKMLSSQLKDLEKDGLIIRKEYPQIPPRVEYSLTQKGRSLFPLMEEMCKWGELNKSE</sequence>
<dbReference type="Proteomes" id="UP000000845">
    <property type="component" value="Chromosome"/>
</dbReference>
<proteinExistence type="predicted"/>
<keyword evidence="1" id="KW-0805">Transcription regulation</keyword>
<evidence type="ECO:0000256" key="1">
    <source>
        <dbReference type="ARBA" id="ARBA00023015"/>
    </source>
</evidence>
<keyword evidence="3" id="KW-0804">Transcription</keyword>
<accession>D1AHI3</accession>
<protein>
    <submittedName>
        <fullName evidence="5">Transcriptional regulator, HxlR family</fullName>
    </submittedName>
</protein>
<dbReference type="KEGG" id="str:Sterm_1352"/>
<dbReference type="STRING" id="526218.Sterm_1352"/>
<organism evidence="5 6">
    <name type="scientific">Sebaldella termitidis (strain ATCC 33386 / NCTC 11300)</name>
    <dbReference type="NCBI Taxonomy" id="526218"/>
    <lineage>
        <taxon>Bacteria</taxon>
        <taxon>Fusobacteriati</taxon>
        <taxon>Fusobacteriota</taxon>
        <taxon>Fusobacteriia</taxon>
        <taxon>Fusobacteriales</taxon>
        <taxon>Leptotrichiaceae</taxon>
        <taxon>Sebaldella</taxon>
    </lineage>
</organism>
<dbReference type="PANTHER" id="PTHR33204:SF29">
    <property type="entry name" value="TRANSCRIPTIONAL REGULATOR"/>
    <property type="match status" value="1"/>
</dbReference>
<dbReference type="RefSeq" id="WP_012860813.1">
    <property type="nucleotide sequence ID" value="NC_013517.1"/>
</dbReference>
<dbReference type="SUPFAM" id="SSF46785">
    <property type="entry name" value="Winged helix' DNA-binding domain"/>
    <property type="match status" value="1"/>
</dbReference>
<name>D1AHI3_SEBTE</name>
<dbReference type="EMBL" id="CP001739">
    <property type="protein sequence ID" value="ACZ08217.1"/>
    <property type="molecule type" value="Genomic_DNA"/>
</dbReference>
<feature type="domain" description="HTH hxlR-type" evidence="4">
    <location>
        <begin position="15"/>
        <end position="112"/>
    </location>
</feature>
<evidence type="ECO:0000313" key="6">
    <source>
        <dbReference type="Proteomes" id="UP000000845"/>
    </source>
</evidence>
<evidence type="ECO:0000256" key="3">
    <source>
        <dbReference type="ARBA" id="ARBA00023163"/>
    </source>
</evidence>
<reference evidence="6" key="1">
    <citation type="submission" date="2009-09" db="EMBL/GenBank/DDBJ databases">
        <title>The complete chromosome of Sebaldella termitidis ATCC 33386.</title>
        <authorList>
            <consortium name="US DOE Joint Genome Institute (JGI-PGF)"/>
            <person name="Lucas S."/>
            <person name="Copeland A."/>
            <person name="Lapidus A."/>
            <person name="Glavina del Rio T."/>
            <person name="Dalin E."/>
            <person name="Tice H."/>
            <person name="Bruce D."/>
            <person name="Goodwin L."/>
            <person name="Pitluck S."/>
            <person name="Kyrpides N."/>
            <person name="Mavromatis K."/>
            <person name="Ivanova N."/>
            <person name="Mikhailova N."/>
            <person name="Sims D."/>
            <person name="Meincke L."/>
            <person name="Brettin T."/>
            <person name="Detter J.C."/>
            <person name="Han C."/>
            <person name="Larimer F."/>
            <person name="Land M."/>
            <person name="Hauser L."/>
            <person name="Markowitz V."/>
            <person name="Cheng J.F."/>
            <person name="Hugenholtz P."/>
            <person name="Woyke T."/>
            <person name="Wu D."/>
            <person name="Eisen J.A."/>
        </authorList>
    </citation>
    <scope>NUCLEOTIDE SEQUENCE [LARGE SCALE GENOMIC DNA]</scope>
    <source>
        <strain evidence="6">ATCC 33386 / NCTC 11300</strain>
    </source>
</reference>
<dbReference type="HOGENOM" id="CLU_111585_5_2_0"/>
<dbReference type="Gene3D" id="1.10.10.10">
    <property type="entry name" value="Winged helix-like DNA-binding domain superfamily/Winged helix DNA-binding domain"/>
    <property type="match status" value="1"/>
</dbReference>
<reference evidence="5 6" key="2">
    <citation type="journal article" date="2010" name="Stand. Genomic Sci.">
        <title>Complete genome sequence of Sebaldella termitidis type strain (NCTC 11300).</title>
        <authorList>
            <person name="Harmon-Smith M."/>
            <person name="Celia L."/>
            <person name="Chertkov O."/>
            <person name="Lapidus A."/>
            <person name="Copeland A."/>
            <person name="Glavina Del Rio T."/>
            <person name="Nolan M."/>
            <person name="Lucas S."/>
            <person name="Tice H."/>
            <person name="Cheng J.F."/>
            <person name="Han C."/>
            <person name="Detter J.C."/>
            <person name="Bruce D."/>
            <person name="Goodwin L."/>
            <person name="Pitluck S."/>
            <person name="Pati A."/>
            <person name="Liolios K."/>
            <person name="Ivanova N."/>
            <person name="Mavromatis K."/>
            <person name="Mikhailova N."/>
            <person name="Chen A."/>
            <person name="Palaniappan K."/>
            <person name="Land M."/>
            <person name="Hauser L."/>
            <person name="Chang Y.J."/>
            <person name="Jeffries C.D."/>
            <person name="Brettin T."/>
            <person name="Goker M."/>
            <person name="Beck B."/>
            <person name="Bristow J."/>
            <person name="Eisen J.A."/>
            <person name="Markowitz V."/>
            <person name="Hugenholtz P."/>
            <person name="Kyrpides N.C."/>
            <person name="Klenk H.P."/>
            <person name="Chen F."/>
        </authorList>
    </citation>
    <scope>NUCLEOTIDE SEQUENCE [LARGE SCALE GENOMIC DNA]</scope>
    <source>
        <strain evidence="6">ATCC 33386 / NCTC 11300</strain>
    </source>
</reference>
<evidence type="ECO:0000256" key="2">
    <source>
        <dbReference type="ARBA" id="ARBA00023125"/>
    </source>
</evidence>
<dbReference type="eggNOG" id="COG1733">
    <property type="taxonomic scope" value="Bacteria"/>
</dbReference>
<gene>
    <name evidence="5" type="ordered locus">Sterm_1352</name>
</gene>
<dbReference type="PROSITE" id="PS51118">
    <property type="entry name" value="HTH_HXLR"/>
    <property type="match status" value="1"/>
</dbReference>
<dbReference type="InterPro" id="IPR002577">
    <property type="entry name" value="HTH_HxlR"/>
</dbReference>
<dbReference type="AlphaFoldDB" id="D1AHI3"/>
<dbReference type="InterPro" id="IPR036388">
    <property type="entry name" value="WH-like_DNA-bd_sf"/>
</dbReference>
<evidence type="ECO:0000259" key="4">
    <source>
        <dbReference type="PROSITE" id="PS51118"/>
    </source>
</evidence>
<evidence type="ECO:0000313" key="5">
    <source>
        <dbReference type="EMBL" id="ACZ08217.1"/>
    </source>
</evidence>
<dbReference type="GO" id="GO:0003677">
    <property type="term" value="F:DNA binding"/>
    <property type="evidence" value="ECO:0007669"/>
    <property type="project" value="UniProtKB-KW"/>
</dbReference>
<keyword evidence="6" id="KW-1185">Reference proteome</keyword>
<dbReference type="InterPro" id="IPR036390">
    <property type="entry name" value="WH_DNA-bd_sf"/>
</dbReference>
<dbReference type="Pfam" id="PF01638">
    <property type="entry name" value="HxlR"/>
    <property type="match status" value="1"/>
</dbReference>
<dbReference type="PANTHER" id="PTHR33204">
    <property type="entry name" value="TRANSCRIPTIONAL REGULATOR, MARR FAMILY"/>
    <property type="match status" value="1"/>
</dbReference>
<keyword evidence="2" id="KW-0238">DNA-binding</keyword>